<dbReference type="EMBL" id="NSLI01000003">
    <property type="protein sequence ID" value="PAX07827.1"/>
    <property type="molecule type" value="Genomic_DNA"/>
</dbReference>
<accession>A0A2A2SEZ8</accession>
<dbReference type="RefSeq" id="WP_095998070.1">
    <property type="nucleotide sequence ID" value="NZ_NSLI01000003.1"/>
</dbReference>
<sequence>MIEWWYEAGIGENRAALVEGDRIIEAAIELPGRLAVGTIAPARLVELGPARQGRVTLDTGEEATLDPVPPAVTQGARLTVRVVREAIPEPGRPKLPKAVATDDAPAPGPSLLDRIAATDLPVRTLLPHQPDALEAAGWSELLDEAETGEIAFPGGSLRMSPTPAMTLFDIDGGPPLDRLALAGAQAAAAAIRRHGIGGSIGIDFPTLSGKAERQAVAAAVDAALPQPFERTAVNGFGFLQIVRPRPRASLPELLRADPIGAAARASLRRLEREPPGPPRPVKLPPAVLARIEAEGWDVELMRRTGRMPIWDRS</sequence>
<dbReference type="OrthoDB" id="7403919at2"/>
<evidence type="ECO:0000313" key="1">
    <source>
        <dbReference type="EMBL" id="PAX07827.1"/>
    </source>
</evidence>
<proteinExistence type="predicted"/>
<gene>
    <name evidence="1" type="ORF">CKY28_09395</name>
</gene>
<comment type="caution">
    <text evidence="1">The sequence shown here is derived from an EMBL/GenBank/DDBJ whole genome shotgun (WGS) entry which is preliminary data.</text>
</comment>
<name>A0A2A2SEZ8_9SPHN</name>
<organism evidence="1 2">
    <name type="scientific">Sphingomonas lenta</name>
    <dbReference type="NCBI Taxonomy" id="1141887"/>
    <lineage>
        <taxon>Bacteria</taxon>
        <taxon>Pseudomonadati</taxon>
        <taxon>Pseudomonadota</taxon>
        <taxon>Alphaproteobacteria</taxon>
        <taxon>Sphingomonadales</taxon>
        <taxon>Sphingomonadaceae</taxon>
        <taxon>Sphingomonas</taxon>
    </lineage>
</organism>
<protein>
    <submittedName>
        <fullName evidence="1">Ribonuclease</fullName>
    </submittedName>
</protein>
<dbReference type="Proteomes" id="UP000218151">
    <property type="component" value="Unassembled WGS sequence"/>
</dbReference>
<evidence type="ECO:0000313" key="2">
    <source>
        <dbReference type="Proteomes" id="UP000218151"/>
    </source>
</evidence>
<dbReference type="AlphaFoldDB" id="A0A2A2SEZ8"/>
<keyword evidence="2" id="KW-1185">Reference proteome</keyword>
<reference evidence="2" key="1">
    <citation type="submission" date="2017-09" db="EMBL/GenBank/DDBJ databases">
        <authorList>
            <person name="Feng G."/>
            <person name="Zhu H."/>
        </authorList>
    </citation>
    <scope>NUCLEOTIDE SEQUENCE [LARGE SCALE GENOMIC DNA]</scope>
    <source>
        <strain evidence="2">1PNM-20</strain>
    </source>
</reference>